<proteinExistence type="predicted"/>
<keyword evidence="1" id="KW-0614">Plasmid</keyword>
<geneLocation type="plasmid" evidence="1 2">
    <name>pQBR103</name>
</geneLocation>
<evidence type="ECO:0000313" key="2">
    <source>
        <dbReference type="Proteomes" id="UP000002332"/>
    </source>
</evidence>
<reference evidence="1 2" key="1">
    <citation type="journal article" date="2007" name="ISME J.">
        <title>Sequence-based analysis of pQBR103; a representative of a unique, transfer-proficient mega plasmid resident in the microbial community of sugar beet.</title>
        <authorList>
            <person name="Tett A."/>
            <person name="Spiers A.J."/>
            <person name="Crossman L.C."/>
            <person name="Ager D."/>
            <person name="Ciric L."/>
            <person name="Dow J.M."/>
            <person name="Fry J.C."/>
            <person name="Harris D."/>
            <person name="Lilley A."/>
            <person name="Oliver A."/>
            <person name="Parkhill J."/>
            <person name="Quail M.A."/>
            <person name="Rainey P.B."/>
            <person name="Saunders N.J."/>
            <person name="Seeger K."/>
            <person name="Snyder L.A.S."/>
            <person name="Squares R."/>
            <person name="Thomas C.M."/>
            <person name="Turner S.L."/>
            <person name="Zhang X.-X."/>
            <person name="Field D."/>
            <person name="Bailey M.J."/>
        </authorList>
    </citation>
    <scope>NUCLEOTIDE SEQUENCE [LARGE SCALE GENOMIC DNA]</scope>
    <source>
        <strain evidence="1 2">SBW25</strain>
    </source>
</reference>
<gene>
    <name evidence="1" type="ordered locus">pQBR0271</name>
</gene>
<sequence length="119" mass="13346">MRAASLSLYLRQVPFSDFPAAVLTITRSPSLWFTHAANAAGVGEGPRSRAVWLALAGEVRMTEMLPAMSAQRMRWLRERRFMRVFYLGCSRSAKGADHATSMQLISMTPNSIARWARMP</sequence>
<dbReference type="EMBL" id="AM235768">
    <property type="protein sequence ID" value="CAM96303.1"/>
    <property type="molecule type" value="Genomic_DNA"/>
</dbReference>
<name>A4V6Z2_PSEFS</name>
<organism evidence="1 2">
    <name type="scientific">Pseudomonas fluorescens (strain SBW25)</name>
    <dbReference type="NCBI Taxonomy" id="216595"/>
    <lineage>
        <taxon>Bacteria</taxon>
        <taxon>Pseudomonadati</taxon>
        <taxon>Pseudomonadota</taxon>
        <taxon>Gammaproteobacteria</taxon>
        <taxon>Pseudomonadales</taxon>
        <taxon>Pseudomonadaceae</taxon>
        <taxon>Pseudomonas</taxon>
    </lineage>
</organism>
<protein>
    <submittedName>
        <fullName evidence="1">Uncharacterized protein</fullName>
    </submittedName>
</protein>
<dbReference type="Proteomes" id="UP000002332">
    <property type="component" value="Plasmid pQBR103"/>
</dbReference>
<accession>A4V6Z2</accession>
<dbReference type="AlphaFoldDB" id="A4V6Z2"/>
<evidence type="ECO:0000313" key="1">
    <source>
        <dbReference type="EMBL" id="CAM96303.1"/>
    </source>
</evidence>